<keyword evidence="4 10" id="KW-0812">Transmembrane</keyword>
<dbReference type="SMART" id="SM00283">
    <property type="entry name" value="MA"/>
    <property type="match status" value="1"/>
</dbReference>
<dbReference type="GO" id="GO:0007165">
    <property type="term" value="P:signal transduction"/>
    <property type="evidence" value="ECO:0007669"/>
    <property type="project" value="UniProtKB-KW"/>
</dbReference>
<dbReference type="GO" id="GO:0005886">
    <property type="term" value="C:plasma membrane"/>
    <property type="evidence" value="ECO:0007669"/>
    <property type="project" value="UniProtKB-SubCell"/>
</dbReference>
<comment type="similarity">
    <text evidence="8">Belongs to the methyl-accepting chemotaxis (MCP) protein family.</text>
</comment>
<evidence type="ECO:0000256" key="1">
    <source>
        <dbReference type="ARBA" id="ARBA00004429"/>
    </source>
</evidence>
<keyword evidence="3" id="KW-0997">Cell inner membrane</keyword>
<evidence type="ECO:0000256" key="10">
    <source>
        <dbReference type="SAM" id="Phobius"/>
    </source>
</evidence>
<dbReference type="InterPro" id="IPR000727">
    <property type="entry name" value="T_SNARE_dom"/>
</dbReference>
<evidence type="ECO:0000256" key="3">
    <source>
        <dbReference type="ARBA" id="ARBA00022519"/>
    </source>
</evidence>
<sequence>MLNRFSITQRMYLIVLLVLILFVSMIWFSISTSSKVRDMAISATAKIMLENQKEKLKVGTHSLALSLGHSIEKLDDKQTKIHAIRSAIDDIRFEDDKSGYYLVYQNTTNIALPPKKDLQGKDLKSLKDKNGVYIVKEMMEKAKTGGGFVEYIWEKPGAGDVSKLTYTEMIPGTDFWIGTGVYLDNIDTYTAVMKSNIAKKVKPMIIKMLGITGVLFLMIAVFCLVIVFGITKSLGYMIASVQDIAEGEGDLTKRVILKSKDELGDLAKWLNLFLDKLQNIIKQISRESIGVDHASNELIKVSGQMTDGAQDTSDQAESVASASEEMSSSLNSVAVAMEESSLNTNLVASAAEEMNSTINEIADNAERTRLTSEEAAEKAAEAGIMIKDLSDAAKSIGQVTETITDISSQTNLLALNATIEAARAGEAGKGFAVVANEIKDLANQTADATRNIKTQIENVQNVSTSTITSINEVINVINTTKDMISTIAAAVTQQSTATQEISSNIEQLSLGIQEVNENVSQSSVVATQISEDISKVNSASTEMTSNSKIVKESAAQLKGMAEKLKVIVETFVIE</sequence>
<dbReference type="PANTHER" id="PTHR32089:SF112">
    <property type="entry name" value="LYSOZYME-LIKE PROTEIN-RELATED"/>
    <property type="match status" value="1"/>
</dbReference>
<evidence type="ECO:0000256" key="5">
    <source>
        <dbReference type="ARBA" id="ARBA00022989"/>
    </source>
</evidence>
<keyword evidence="6 10" id="KW-0472">Membrane</keyword>
<evidence type="ECO:0000256" key="8">
    <source>
        <dbReference type="ARBA" id="ARBA00029447"/>
    </source>
</evidence>
<dbReference type="CDD" id="cd06225">
    <property type="entry name" value="HAMP"/>
    <property type="match status" value="1"/>
</dbReference>
<feature type="domain" description="HAMP" evidence="13">
    <location>
        <begin position="228"/>
        <end position="282"/>
    </location>
</feature>
<dbReference type="SMART" id="SM00304">
    <property type="entry name" value="HAMP"/>
    <property type="match status" value="2"/>
</dbReference>
<dbReference type="InterPro" id="IPR033480">
    <property type="entry name" value="sCache_2"/>
</dbReference>
<dbReference type="Pfam" id="PF08269">
    <property type="entry name" value="dCache_2"/>
    <property type="match status" value="1"/>
</dbReference>
<dbReference type="InterPro" id="IPR004010">
    <property type="entry name" value="Double_Cache_2"/>
</dbReference>
<evidence type="ECO:0000259" key="12">
    <source>
        <dbReference type="PROSITE" id="PS50192"/>
    </source>
</evidence>
<dbReference type="RefSeq" id="WP_015903593.1">
    <property type="nucleotide sequence ID" value="NC_012108.1"/>
</dbReference>
<dbReference type="Gene3D" id="3.30.450.20">
    <property type="entry name" value="PAS domain"/>
    <property type="match status" value="1"/>
</dbReference>
<dbReference type="STRING" id="177437.HRM2_16990"/>
<feature type="domain" description="T-SNARE coiled-coil homology" evidence="12">
    <location>
        <begin position="460"/>
        <end position="522"/>
    </location>
</feature>
<dbReference type="SUPFAM" id="SSF58104">
    <property type="entry name" value="Methyl-accepting chemotaxis protein (MCP) signaling domain"/>
    <property type="match status" value="1"/>
</dbReference>
<dbReference type="Proteomes" id="UP000000442">
    <property type="component" value="Chromosome"/>
</dbReference>
<evidence type="ECO:0000256" key="7">
    <source>
        <dbReference type="ARBA" id="ARBA00023224"/>
    </source>
</evidence>
<dbReference type="PANTHER" id="PTHR32089">
    <property type="entry name" value="METHYL-ACCEPTING CHEMOTAXIS PROTEIN MCPB"/>
    <property type="match status" value="1"/>
</dbReference>
<evidence type="ECO:0000313" key="14">
    <source>
        <dbReference type="EMBL" id="ACN14806.1"/>
    </source>
</evidence>
<name>C0QB07_DESAH</name>
<reference evidence="14 15" key="1">
    <citation type="journal article" date="2009" name="Environ. Microbiol.">
        <title>Genome sequence of Desulfobacterium autotrophicum HRM2, a marine sulfate reducer oxidizing organic carbon completely to carbon dioxide.</title>
        <authorList>
            <person name="Strittmatter A.W."/>
            <person name="Liesegang H."/>
            <person name="Rabus R."/>
            <person name="Decker I."/>
            <person name="Amann J."/>
            <person name="Andres S."/>
            <person name="Henne A."/>
            <person name="Fricke W.F."/>
            <person name="Martinez-Arias R."/>
            <person name="Bartels D."/>
            <person name="Goesmann A."/>
            <person name="Krause L."/>
            <person name="Puehler A."/>
            <person name="Klenk H.P."/>
            <person name="Richter M."/>
            <person name="Schuler M."/>
            <person name="Gloeckner F.O."/>
            <person name="Meyerdierks A."/>
            <person name="Gottschalk G."/>
            <person name="Amann R."/>
        </authorList>
    </citation>
    <scope>NUCLEOTIDE SEQUENCE [LARGE SCALE GENOMIC DNA]</scope>
    <source>
        <strain evidence="15">ATCC 43914 / DSM 3382 / HRM2</strain>
    </source>
</reference>
<proteinExistence type="inferred from homology"/>
<keyword evidence="7 9" id="KW-0807">Transducer</keyword>
<dbReference type="PROSITE" id="PS50111">
    <property type="entry name" value="CHEMOTAXIS_TRANSDUC_2"/>
    <property type="match status" value="1"/>
</dbReference>
<evidence type="ECO:0000259" key="13">
    <source>
        <dbReference type="PROSITE" id="PS50885"/>
    </source>
</evidence>
<gene>
    <name evidence="14" type="primary">mcpA3</name>
    <name evidence="14" type="ordered locus">HRM2_16990</name>
</gene>
<evidence type="ECO:0000259" key="11">
    <source>
        <dbReference type="PROSITE" id="PS50111"/>
    </source>
</evidence>
<dbReference type="eggNOG" id="COG4564">
    <property type="taxonomic scope" value="Bacteria"/>
</dbReference>
<organism evidence="14 15">
    <name type="scientific">Desulforapulum autotrophicum (strain ATCC 43914 / DSM 3382 / VKM B-1955 / HRM2)</name>
    <name type="common">Desulfobacterium autotrophicum</name>
    <dbReference type="NCBI Taxonomy" id="177437"/>
    <lineage>
        <taxon>Bacteria</taxon>
        <taxon>Pseudomonadati</taxon>
        <taxon>Thermodesulfobacteriota</taxon>
        <taxon>Desulfobacteria</taxon>
        <taxon>Desulfobacterales</taxon>
        <taxon>Desulfobacteraceae</taxon>
        <taxon>Desulforapulum</taxon>
    </lineage>
</organism>
<evidence type="ECO:0000256" key="4">
    <source>
        <dbReference type="ARBA" id="ARBA00022692"/>
    </source>
</evidence>
<keyword evidence="5 10" id="KW-1133">Transmembrane helix</keyword>
<dbReference type="OrthoDB" id="9787709at2"/>
<dbReference type="Gene3D" id="1.10.287.950">
    <property type="entry name" value="Methyl-accepting chemotaxis protein"/>
    <property type="match status" value="1"/>
</dbReference>
<dbReference type="InterPro" id="IPR003660">
    <property type="entry name" value="HAMP_dom"/>
</dbReference>
<dbReference type="Pfam" id="PF00015">
    <property type="entry name" value="MCPsignal"/>
    <property type="match status" value="1"/>
</dbReference>
<keyword evidence="15" id="KW-1185">Reference proteome</keyword>
<dbReference type="EMBL" id="CP001087">
    <property type="protein sequence ID" value="ACN14806.1"/>
    <property type="molecule type" value="Genomic_DNA"/>
</dbReference>
<evidence type="ECO:0000256" key="2">
    <source>
        <dbReference type="ARBA" id="ARBA00022475"/>
    </source>
</evidence>
<dbReference type="PROSITE" id="PS50192">
    <property type="entry name" value="T_SNARE"/>
    <property type="match status" value="1"/>
</dbReference>
<evidence type="ECO:0000256" key="9">
    <source>
        <dbReference type="PROSITE-ProRule" id="PRU00284"/>
    </source>
</evidence>
<dbReference type="PROSITE" id="PS50885">
    <property type="entry name" value="HAMP"/>
    <property type="match status" value="1"/>
</dbReference>
<dbReference type="Pfam" id="PF00672">
    <property type="entry name" value="HAMP"/>
    <property type="match status" value="1"/>
</dbReference>
<feature type="domain" description="Methyl-accepting transducer" evidence="11">
    <location>
        <begin position="301"/>
        <end position="537"/>
    </location>
</feature>
<protein>
    <submittedName>
        <fullName evidence="14">McpA3</fullName>
    </submittedName>
</protein>
<dbReference type="eggNOG" id="COG0840">
    <property type="taxonomic scope" value="Bacteria"/>
</dbReference>
<keyword evidence="2" id="KW-1003">Cell membrane</keyword>
<feature type="transmembrane region" description="Helical" evidence="10">
    <location>
        <begin position="12"/>
        <end position="30"/>
    </location>
</feature>
<dbReference type="SMART" id="SM01049">
    <property type="entry name" value="Cache_2"/>
    <property type="match status" value="1"/>
</dbReference>
<feature type="transmembrane region" description="Helical" evidence="10">
    <location>
        <begin position="209"/>
        <end position="230"/>
    </location>
</feature>
<comment type="subcellular location">
    <subcellularLocation>
        <location evidence="1">Cell inner membrane</location>
        <topology evidence="1">Multi-pass membrane protein</topology>
    </subcellularLocation>
</comment>
<dbReference type="HOGENOM" id="CLU_000445_107_21_7"/>
<dbReference type="Gene3D" id="1.10.8.500">
    <property type="entry name" value="HAMP domain in histidine kinase"/>
    <property type="match status" value="1"/>
</dbReference>
<evidence type="ECO:0000313" key="15">
    <source>
        <dbReference type="Proteomes" id="UP000000442"/>
    </source>
</evidence>
<dbReference type="KEGG" id="dat:HRM2_16990"/>
<dbReference type="AlphaFoldDB" id="C0QB07"/>
<accession>C0QB07</accession>
<dbReference type="InterPro" id="IPR004089">
    <property type="entry name" value="MCPsignal_dom"/>
</dbReference>
<evidence type="ECO:0000256" key="6">
    <source>
        <dbReference type="ARBA" id="ARBA00023136"/>
    </source>
</evidence>